<dbReference type="InterPro" id="IPR002730">
    <property type="entry name" value="Rpp29/RNP1"/>
</dbReference>
<feature type="region of interest" description="Disordered" evidence="8">
    <location>
        <begin position="237"/>
        <end position="261"/>
    </location>
</feature>
<dbReference type="HOGENOM" id="CLU_078577_1_0_1"/>
<dbReference type="SMART" id="SM00538">
    <property type="entry name" value="POP4"/>
    <property type="match status" value="1"/>
</dbReference>
<dbReference type="GO" id="GO:0033204">
    <property type="term" value="F:ribonuclease P RNA binding"/>
    <property type="evidence" value="ECO:0007669"/>
    <property type="project" value="InterPro"/>
</dbReference>
<dbReference type="SUPFAM" id="SSF101744">
    <property type="entry name" value="Rof/RNase P subunit-like"/>
    <property type="match status" value="1"/>
</dbReference>
<gene>
    <name evidence="9" type="ORF">JAAARDRAFT_175588</name>
</gene>
<keyword evidence="7" id="KW-0378">Hydrolase</keyword>
<dbReference type="InParanoid" id="A0A067Q660"/>
<sequence length="300" mass="33327">MNSDTDQPTNLNFSAATSALQARAPTSIINPYSEFPALKNQCVRFTSTDPFVPTYVQSNFTKLSDPGGAYASRIKGRQILLERSVREGKAKVDREEKRKSKRERKVKKAGVSGVDKGMWKLAEEQTRFDLFLPLHHLWCGYMSELLGLSPPPFTLPSQETPIPNSSAMHAKLVKADFHGSIVTVIQNKNPCIVGLSGIVILESENAFRVVTKDDKVKLIPKQNSIFTFSVPLHSTIPDSKSIPSPNDPSRTNANPESSLGPTSTVLDIPHLEFELYGNQFCFRAAERAGRKFKHKETVEL</sequence>
<dbReference type="HAMAP" id="MF_00754">
    <property type="entry name" value="RNase_P_1"/>
    <property type="match status" value="1"/>
</dbReference>
<keyword evidence="4" id="KW-0819">tRNA processing</keyword>
<feature type="region of interest" description="Disordered" evidence="8">
    <location>
        <begin position="86"/>
        <end position="109"/>
    </location>
</feature>
<dbReference type="Pfam" id="PF01868">
    <property type="entry name" value="RNase_P-MRP_p29"/>
    <property type="match status" value="1"/>
</dbReference>
<dbReference type="Gene3D" id="2.30.30.210">
    <property type="entry name" value="Ribonuclease P/MRP, subunit p29"/>
    <property type="match status" value="1"/>
</dbReference>
<dbReference type="GO" id="GO:0016787">
    <property type="term" value="F:hydrolase activity"/>
    <property type="evidence" value="ECO:0007669"/>
    <property type="project" value="UniProtKB-KW"/>
</dbReference>
<dbReference type="GO" id="GO:0001682">
    <property type="term" value="P:tRNA 5'-leader removal"/>
    <property type="evidence" value="ECO:0007669"/>
    <property type="project" value="InterPro"/>
</dbReference>
<organism evidence="9 10">
    <name type="scientific">Jaapia argillacea MUCL 33604</name>
    <dbReference type="NCBI Taxonomy" id="933084"/>
    <lineage>
        <taxon>Eukaryota</taxon>
        <taxon>Fungi</taxon>
        <taxon>Dikarya</taxon>
        <taxon>Basidiomycota</taxon>
        <taxon>Agaricomycotina</taxon>
        <taxon>Agaricomycetes</taxon>
        <taxon>Agaricomycetidae</taxon>
        <taxon>Jaapiales</taxon>
        <taxon>Jaapiaceae</taxon>
        <taxon>Jaapia</taxon>
    </lineage>
</organism>
<reference evidence="10" key="1">
    <citation type="journal article" date="2014" name="Proc. Natl. Acad. Sci. U.S.A.">
        <title>Extensive sampling of basidiomycete genomes demonstrates inadequacy of the white-rot/brown-rot paradigm for wood decay fungi.</title>
        <authorList>
            <person name="Riley R."/>
            <person name="Salamov A.A."/>
            <person name="Brown D.W."/>
            <person name="Nagy L.G."/>
            <person name="Floudas D."/>
            <person name="Held B.W."/>
            <person name="Levasseur A."/>
            <person name="Lombard V."/>
            <person name="Morin E."/>
            <person name="Otillar R."/>
            <person name="Lindquist E.A."/>
            <person name="Sun H."/>
            <person name="LaButti K.M."/>
            <person name="Schmutz J."/>
            <person name="Jabbour D."/>
            <person name="Luo H."/>
            <person name="Baker S.E."/>
            <person name="Pisabarro A.G."/>
            <person name="Walton J.D."/>
            <person name="Blanchette R.A."/>
            <person name="Henrissat B."/>
            <person name="Martin F."/>
            <person name="Cullen D."/>
            <person name="Hibbett D.S."/>
            <person name="Grigoriev I.V."/>
        </authorList>
    </citation>
    <scope>NUCLEOTIDE SEQUENCE [LARGE SCALE GENOMIC DNA]</scope>
    <source>
        <strain evidence="10">MUCL 33604</strain>
    </source>
</reference>
<dbReference type="InterPro" id="IPR023538">
    <property type="entry name" value="RNP1"/>
</dbReference>
<evidence type="ECO:0000256" key="3">
    <source>
        <dbReference type="ARBA" id="ARBA00022490"/>
    </source>
</evidence>
<dbReference type="InterPro" id="IPR016848">
    <property type="entry name" value="RNase_P/MRP_Rpp29-subunit"/>
</dbReference>
<keyword evidence="6" id="KW-0255">Endonuclease</keyword>
<comment type="subcellular location">
    <subcellularLocation>
        <location evidence="1">Nucleus</location>
    </subcellularLocation>
</comment>
<proteinExistence type="inferred from homology"/>
<accession>A0A067Q660</accession>
<evidence type="ECO:0000313" key="10">
    <source>
        <dbReference type="Proteomes" id="UP000027265"/>
    </source>
</evidence>
<comment type="similarity">
    <text evidence="2">Belongs to the eukaryotic/archaeal RNase P protein component 1 family.</text>
</comment>
<keyword evidence="5" id="KW-0540">Nuclease</keyword>
<dbReference type="PANTHER" id="PTHR13348">
    <property type="entry name" value="RIBONUCLEASE P SUBUNIT P29"/>
    <property type="match status" value="1"/>
</dbReference>
<dbReference type="EMBL" id="KL197716">
    <property type="protein sequence ID" value="KDQ58952.1"/>
    <property type="molecule type" value="Genomic_DNA"/>
</dbReference>
<dbReference type="InterPro" id="IPR023534">
    <property type="entry name" value="Rof/RNase_P-like"/>
</dbReference>
<keyword evidence="3" id="KW-0963">Cytoplasm</keyword>
<protein>
    <submittedName>
        <fullName evidence="9">Uncharacterized protein</fullName>
    </submittedName>
</protein>
<dbReference type="Proteomes" id="UP000027265">
    <property type="component" value="Unassembled WGS sequence"/>
</dbReference>
<dbReference type="GO" id="GO:0000172">
    <property type="term" value="C:ribonuclease MRP complex"/>
    <property type="evidence" value="ECO:0007669"/>
    <property type="project" value="InterPro"/>
</dbReference>
<evidence type="ECO:0000256" key="6">
    <source>
        <dbReference type="ARBA" id="ARBA00022759"/>
    </source>
</evidence>
<evidence type="ECO:0000256" key="4">
    <source>
        <dbReference type="ARBA" id="ARBA00022694"/>
    </source>
</evidence>
<dbReference type="PANTHER" id="PTHR13348:SF0">
    <property type="entry name" value="RIBONUCLEASE P PROTEIN SUBUNIT P29"/>
    <property type="match status" value="1"/>
</dbReference>
<dbReference type="GO" id="GO:0005634">
    <property type="term" value="C:nucleus"/>
    <property type="evidence" value="ECO:0007669"/>
    <property type="project" value="UniProtKB-SubCell"/>
</dbReference>
<evidence type="ECO:0000313" key="9">
    <source>
        <dbReference type="EMBL" id="KDQ58952.1"/>
    </source>
</evidence>
<evidence type="ECO:0000256" key="2">
    <source>
        <dbReference type="ARBA" id="ARBA00006181"/>
    </source>
</evidence>
<dbReference type="OrthoDB" id="124041at2759"/>
<dbReference type="InterPro" id="IPR036980">
    <property type="entry name" value="RNase_P/MRP_Rpp29_sf"/>
</dbReference>
<feature type="compositionally biased region" description="Basic and acidic residues" evidence="8">
    <location>
        <begin position="86"/>
        <end position="98"/>
    </location>
</feature>
<dbReference type="GO" id="GO:0004519">
    <property type="term" value="F:endonuclease activity"/>
    <property type="evidence" value="ECO:0007669"/>
    <property type="project" value="UniProtKB-KW"/>
</dbReference>
<evidence type="ECO:0000256" key="1">
    <source>
        <dbReference type="ARBA" id="ARBA00004123"/>
    </source>
</evidence>
<evidence type="ECO:0000256" key="5">
    <source>
        <dbReference type="ARBA" id="ARBA00022722"/>
    </source>
</evidence>
<evidence type="ECO:0000256" key="7">
    <source>
        <dbReference type="ARBA" id="ARBA00022801"/>
    </source>
</evidence>
<dbReference type="STRING" id="933084.A0A067Q660"/>
<dbReference type="AlphaFoldDB" id="A0A067Q660"/>
<dbReference type="FunCoup" id="A0A067Q660">
    <property type="interactions" value="284"/>
</dbReference>
<dbReference type="GO" id="GO:0006364">
    <property type="term" value="P:rRNA processing"/>
    <property type="evidence" value="ECO:0007669"/>
    <property type="project" value="TreeGrafter"/>
</dbReference>
<evidence type="ECO:0000256" key="8">
    <source>
        <dbReference type="SAM" id="MobiDB-lite"/>
    </source>
</evidence>
<dbReference type="GO" id="GO:0030677">
    <property type="term" value="C:ribonuclease P complex"/>
    <property type="evidence" value="ECO:0007669"/>
    <property type="project" value="InterPro"/>
</dbReference>
<keyword evidence="10" id="KW-1185">Reference proteome</keyword>
<name>A0A067Q660_9AGAM</name>
<feature type="compositionally biased region" description="Basic residues" evidence="8">
    <location>
        <begin position="99"/>
        <end position="108"/>
    </location>
</feature>